<keyword evidence="8 16" id="KW-0812">Transmembrane</keyword>
<keyword evidence="5" id="KW-0444">Lipid biosynthesis</keyword>
<keyword evidence="4" id="KW-1003">Cell membrane</keyword>
<feature type="transmembrane region" description="Helical" evidence="16">
    <location>
        <begin position="25"/>
        <end position="47"/>
    </location>
</feature>
<dbReference type="Gene3D" id="3.30.870.10">
    <property type="entry name" value="Endonuclease Chain A"/>
    <property type="match status" value="2"/>
</dbReference>
<dbReference type="PROSITE" id="PS50035">
    <property type="entry name" value="PLD"/>
    <property type="match status" value="2"/>
</dbReference>
<sequence length="497" mass="55973">MWHLITDTNLRFHLVTWREPQKKMAISLGFLIAVLEWSIRFLALMIVPFRRTPDSARTWLLLILFLPIPGLILYFLIGRARYSRRRRAALRDAAKLFDDAAQEIAHSKACQKPVLPDRFRHAAQLIEKMGTLPPLGGNIVDLLGDYEQVVGSLVQEIERARHHIHLETYIFAADRTGGLIIDALGRAVARGVTCRVLIDAVGSRRWSREVARRLRDCKVEVELTLEVSLWRKGYRRADLRNHRKIAVFDGEIAYIGSQNIIDSEAAKGIVNQELVSRVEGPIVVEAQSVFATDWFLESGETLVGSSYFRHHPTSGSTTAQLLASGPDYGSAGIGLLVDALIHAAGESVVITTPYFIPEEPLLEALRTAVLRGVAVHLIVSQISDSRIVHLAQRSYYSQLLEMGVQVHLHRKHFLHAKHISIDEEIMLIGSSNVDVRSYLLNAEVTLIVYERDVVRDLARHQQRDMAASEDLDSLAWKARPRSVRFAENIARLLSPLL</sequence>
<dbReference type="SMART" id="SM00155">
    <property type="entry name" value="PLDc"/>
    <property type="match status" value="2"/>
</dbReference>
<evidence type="ECO:0000313" key="19">
    <source>
        <dbReference type="Proteomes" id="UP000004030"/>
    </source>
</evidence>
<dbReference type="Pfam" id="PF13091">
    <property type="entry name" value="PLDc_2"/>
    <property type="match status" value="2"/>
</dbReference>
<evidence type="ECO:0000256" key="3">
    <source>
        <dbReference type="ARBA" id="ARBA00004651"/>
    </source>
</evidence>
<evidence type="ECO:0000256" key="11">
    <source>
        <dbReference type="ARBA" id="ARBA00023098"/>
    </source>
</evidence>
<dbReference type="InterPro" id="IPR025202">
    <property type="entry name" value="PLD-like_dom"/>
</dbReference>
<evidence type="ECO:0000256" key="5">
    <source>
        <dbReference type="ARBA" id="ARBA00022516"/>
    </source>
</evidence>
<dbReference type="CDD" id="cd09158">
    <property type="entry name" value="PLDc_EcCLS_like_2"/>
    <property type="match status" value="1"/>
</dbReference>
<dbReference type="SUPFAM" id="SSF56024">
    <property type="entry name" value="Phospholipase D/nuclease"/>
    <property type="match status" value="2"/>
</dbReference>
<evidence type="ECO:0000256" key="12">
    <source>
        <dbReference type="ARBA" id="ARBA00023136"/>
    </source>
</evidence>
<evidence type="ECO:0000256" key="6">
    <source>
        <dbReference type="ARBA" id="ARBA00022525"/>
    </source>
</evidence>
<comment type="function">
    <text evidence="1">Could be a virulence factor.</text>
</comment>
<proteinExistence type="predicted"/>
<dbReference type="PANTHER" id="PTHR21248:SF22">
    <property type="entry name" value="PHOSPHOLIPASE D"/>
    <property type="match status" value="1"/>
</dbReference>
<evidence type="ECO:0000256" key="7">
    <source>
        <dbReference type="ARBA" id="ARBA00022679"/>
    </source>
</evidence>
<evidence type="ECO:0000256" key="13">
    <source>
        <dbReference type="ARBA" id="ARBA00023209"/>
    </source>
</evidence>
<name>G6EFE3_9SPHN</name>
<dbReference type="InterPro" id="IPR027379">
    <property type="entry name" value="CLS_N"/>
</dbReference>
<comment type="caution">
    <text evidence="18">The sequence shown here is derived from an EMBL/GenBank/DDBJ whole genome shotgun (WGS) entry which is preliminary data.</text>
</comment>
<dbReference type="EC" id="2.7.8.-" evidence="15"/>
<dbReference type="AlphaFoldDB" id="G6EFE3"/>
<evidence type="ECO:0000256" key="4">
    <source>
        <dbReference type="ARBA" id="ARBA00022475"/>
    </source>
</evidence>
<dbReference type="EMBL" id="AGFM01000048">
    <property type="protein sequence ID" value="EHJ59988.1"/>
    <property type="molecule type" value="Genomic_DNA"/>
</dbReference>
<reference evidence="18 19" key="1">
    <citation type="journal article" date="2012" name="J. Bacteriol.">
        <title>Genome sequence of benzo(a)pyrene-degrading bacterium Novosphingobium pentaromativorans US6-1.</title>
        <authorList>
            <person name="Luo Y.R."/>
            <person name="Kang S.G."/>
            <person name="Kim S.J."/>
            <person name="Kim M.R."/>
            <person name="Li N."/>
            <person name="Lee J.H."/>
            <person name="Kwon K.K."/>
        </authorList>
    </citation>
    <scope>NUCLEOTIDE SEQUENCE [LARGE SCALE GENOMIC DNA]</scope>
    <source>
        <strain evidence="18 19">US6-1</strain>
    </source>
</reference>
<dbReference type="GO" id="GO:0032049">
    <property type="term" value="P:cardiolipin biosynthetic process"/>
    <property type="evidence" value="ECO:0007669"/>
    <property type="project" value="UniProtKB-UniRule"/>
</dbReference>
<evidence type="ECO:0000256" key="8">
    <source>
        <dbReference type="ARBA" id="ARBA00022692"/>
    </source>
</evidence>
<dbReference type="Proteomes" id="UP000004030">
    <property type="component" value="Unassembled WGS sequence"/>
</dbReference>
<organism evidence="18 19">
    <name type="scientific">Novosphingobium pentaromativorans US6-1</name>
    <dbReference type="NCBI Taxonomy" id="1088721"/>
    <lineage>
        <taxon>Bacteria</taxon>
        <taxon>Pseudomonadati</taxon>
        <taxon>Pseudomonadota</taxon>
        <taxon>Alphaproteobacteria</taxon>
        <taxon>Sphingomonadales</taxon>
        <taxon>Sphingomonadaceae</taxon>
        <taxon>Novosphingobium</taxon>
    </lineage>
</organism>
<dbReference type="PANTHER" id="PTHR21248">
    <property type="entry name" value="CARDIOLIPIN SYNTHASE"/>
    <property type="match status" value="1"/>
</dbReference>
<keyword evidence="9" id="KW-0677">Repeat</keyword>
<dbReference type="PATRIC" id="fig|1088721.3.peg.3022"/>
<dbReference type="NCBIfam" id="TIGR04265">
    <property type="entry name" value="bac_cardiolipin"/>
    <property type="match status" value="1"/>
</dbReference>
<evidence type="ECO:0000313" key="18">
    <source>
        <dbReference type="EMBL" id="EHJ59988.1"/>
    </source>
</evidence>
<evidence type="ECO:0000256" key="15">
    <source>
        <dbReference type="NCBIfam" id="TIGR04265"/>
    </source>
</evidence>
<dbReference type="STRING" id="1088721.JI59_04690"/>
<keyword evidence="12 16" id="KW-0472">Membrane</keyword>
<gene>
    <name evidence="18" type="ORF">NSU_3064</name>
</gene>
<evidence type="ECO:0000256" key="1">
    <source>
        <dbReference type="ARBA" id="ARBA00003145"/>
    </source>
</evidence>
<evidence type="ECO:0000256" key="14">
    <source>
        <dbReference type="ARBA" id="ARBA00023264"/>
    </source>
</evidence>
<accession>G6EFE3</accession>
<keyword evidence="11" id="KW-0443">Lipid metabolism</keyword>
<evidence type="ECO:0000256" key="10">
    <source>
        <dbReference type="ARBA" id="ARBA00022989"/>
    </source>
</evidence>
<keyword evidence="14" id="KW-1208">Phospholipid metabolism</keyword>
<comment type="subcellular location">
    <subcellularLocation>
        <location evidence="3">Cell membrane</location>
        <topology evidence="3">Multi-pass membrane protein</topology>
    </subcellularLocation>
    <subcellularLocation>
        <location evidence="2">Secreted</location>
    </subcellularLocation>
</comment>
<evidence type="ECO:0000256" key="9">
    <source>
        <dbReference type="ARBA" id="ARBA00022737"/>
    </source>
</evidence>
<feature type="transmembrane region" description="Helical" evidence="16">
    <location>
        <begin position="59"/>
        <end position="77"/>
    </location>
</feature>
<keyword evidence="6" id="KW-0964">Secreted</keyword>
<feature type="domain" description="PLD phosphodiesterase" evidence="17">
    <location>
        <begin position="410"/>
        <end position="437"/>
    </location>
</feature>
<evidence type="ECO:0000259" key="17">
    <source>
        <dbReference type="PROSITE" id="PS50035"/>
    </source>
</evidence>
<protein>
    <recommendedName>
        <fullName evidence="15">Cardiolipin synthase</fullName>
        <ecNumber evidence="15">2.7.8.-</ecNumber>
    </recommendedName>
</protein>
<feature type="domain" description="PLD phosphodiesterase" evidence="17">
    <location>
        <begin position="237"/>
        <end position="264"/>
    </location>
</feature>
<keyword evidence="10 16" id="KW-1133">Transmembrane helix</keyword>
<dbReference type="Pfam" id="PF13396">
    <property type="entry name" value="PLDc_N"/>
    <property type="match status" value="1"/>
</dbReference>
<dbReference type="GO" id="GO:0005886">
    <property type="term" value="C:plasma membrane"/>
    <property type="evidence" value="ECO:0007669"/>
    <property type="project" value="UniProtKB-SubCell"/>
</dbReference>
<evidence type="ECO:0000256" key="2">
    <source>
        <dbReference type="ARBA" id="ARBA00004613"/>
    </source>
</evidence>
<dbReference type="eggNOG" id="COG1502">
    <property type="taxonomic scope" value="Bacteria"/>
</dbReference>
<evidence type="ECO:0000256" key="16">
    <source>
        <dbReference type="SAM" id="Phobius"/>
    </source>
</evidence>
<dbReference type="RefSeq" id="WP_007013972.1">
    <property type="nucleotide sequence ID" value="NZ_AGFM01000048.1"/>
</dbReference>
<dbReference type="InterPro" id="IPR001736">
    <property type="entry name" value="PLipase_D/transphosphatidylase"/>
</dbReference>
<dbReference type="InterPro" id="IPR022924">
    <property type="entry name" value="Cardiolipin_synthase"/>
</dbReference>
<keyword evidence="13" id="KW-0594">Phospholipid biosynthesis</keyword>
<dbReference type="GO" id="GO:0005576">
    <property type="term" value="C:extracellular region"/>
    <property type="evidence" value="ECO:0007669"/>
    <property type="project" value="UniProtKB-SubCell"/>
</dbReference>
<dbReference type="GO" id="GO:0008808">
    <property type="term" value="F:cardiolipin synthase activity"/>
    <property type="evidence" value="ECO:0007669"/>
    <property type="project" value="UniProtKB-UniRule"/>
</dbReference>
<keyword evidence="7" id="KW-0808">Transferase</keyword>
<keyword evidence="19" id="KW-1185">Reference proteome</keyword>